<evidence type="ECO:0000313" key="1">
    <source>
        <dbReference type="EMBL" id="THU84575.1"/>
    </source>
</evidence>
<sequence>LDPKRAKAFNFTTVNHHFNLLEKLLEERGIPWENVYNMDEKGIQLGGGRKGSQEKYFFARDDKIMYRLQSDELQLVTVLDVVCADGSADVKPCFVFSGTTKCREWFEVDDDIL</sequence>
<dbReference type="OrthoDB" id="3265672at2759"/>
<evidence type="ECO:0000313" key="2">
    <source>
        <dbReference type="Proteomes" id="UP000297245"/>
    </source>
</evidence>
<protein>
    <recommendedName>
        <fullName evidence="3">DDE-1 domain-containing protein</fullName>
    </recommendedName>
</protein>
<dbReference type="EMBL" id="ML179591">
    <property type="protein sequence ID" value="THU84575.1"/>
    <property type="molecule type" value="Genomic_DNA"/>
</dbReference>
<reference evidence="1 2" key="1">
    <citation type="journal article" date="2019" name="Nat. Ecol. Evol.">
        <title>Megaphylogeny resolves global patterns of mushroom evolution.</title>
        <authorList>
            <person name="Varga T."/>
            <person name="Krizsan K."/>
            <person name="Foldi C."/>
            <person name="Dima B."/>
            <person name="Sanchez-Garcia M."/>
            <person name="Sanchez-Ramirez S."/>
            <person name="Szollosi G.J."/>
            <person name="Szarkandi J.G."/>
            <person name="Papp V."/>
            <person name="Albert L."/>
            <person name="Andreopoulos W."/>
            <person name="Angelini C."/>
            <person name="Antonin V."/>
            <person name="Barry K.W."/>
            <person name="Bougher N.L."/>
            <person name="Buchanan P."/>
            <person name="Buyck B."/>
            <person name="Bense V."/>
            <person name="Catcheside P."/>
            <person name="Chovatia M."/>
            <person name="Cooper J."/>
            <person name="Damon W."/>
            <person name="Desjardin D."/>
            <person name="Finy P."/>
            <person name="Geml J."/>
            <person name="Haridas S."/>
            <person name="Hughes K."/>
            <person name="Justo A."/>
            <person name="Karasinski D."/>
            <person name="Kautmanova I."/>
            <person name="Kiss B."/>
            <person name="Kocsube S."/>
            <person name="Kotiranta H."/>
            <person name="LaButti K.M."/>
            <person name="Lechner B.E."/>
            <person name="Liimatainen K."/>
            <person name="Lipzen A."/>
            <person name="Lukacs Z."/>
            <person name="Mihaltcheva S."/>
            <person name="Morgado L.N."/>
            <person name="Niskanen T."/>
            <person name="Noordeloos M.E."/>
            <person name="Ohm R.A."/>
            <person name="Ortiz-Santana B."/>
            <person name="Ovrebo C."/>
            <person name="Racz N."/>
            <person name="Riley R."/>
            <person name="Savchenko A."/>
            <person name="Shiryaev A."/>
            <person name="Soop K."/>
            <person name="Spirin V."/>
            <person name="Szebenyi C."/>
            <person name="Tomsovsky M."/>
            <person name="Tulloss R.E."/>
            <person name="Uehling J."/>
            <person name="Grigoriev I.V."/>
            <person name="Vagvolgyi C."/>
            <person name="Papp T."/>
            <person name="Martin F.M."/>
            <person name="Miettinen O."/>
            <person name="Hibbett D.S."/>
            <person name="Nagy L.G."/>
        </authorList>
    </citation>
    <scope>NUCLEOTIDE SEQUENCE [LARGE SCALE GENOMIC DNA]</scope>
    <source>
        <strain evidence="1 2">CBS 962.96</strain>
    </source>
</reference>
<gene>
    <name evidence="1" type="ORF">K435DRAFT_687196</name>
</gene>
<dbReference type="Proteomes" id="UP000297245">
    <property type="component" value="Unassembled WGS sequence"/>
</dbReference>
<name>A0A4V4HCU1_DENBC</name>
<accession>A0A4V4HCU1</accession>
<proteinExistence type="predicted"/>
<dbReference type="AlphaFoldDB" id="A0A4V4HCU1"/>
<organism evidence="1 2">
    <name type="scientific">Dendrothele bispora (strain CBS 962.96)</name>
    <dbReference type="NCBI Taxonomy" id="1314807"/>
    <lineage>
        <taxon>Eukaryota</taxon>
        <taxon>Fungi</taxon>
        <taxon>Dikarya</taxon>
        <taxon>Basidiomycota</taxon>
        <taxon>Agaricomycotina</taxon>
        <taxon>Agaricomycetes</taxon>
        <taxon>Agaricomycetidae</taxon>
        <taxon>Agaricales</taxon>
        <taxon>Agaricales incertae sedis</taxon>
        <taxon>Dendrothele</taxon>
    </lineage>
</organism>
<keyword evidence="2" id="KW-1185">Reference proteome</keyword>
<feature type="non-terminal residue" evidence="1">
    <location>
        <position position="1"/>
    </location>
</feature>
<evidence type="ECO:0008006" key="3">
    <source>
        <dbReference type="Google" id="ProtNLM"/>
    </source>
</evidence>